<dbReference type="PIRSF" id="PIRSF002070">
    <property type="entry name" value="SSB"/>
    <property type="match status" value="1"/>
</dbReference>
<dbReference type="InterPro" id="IPR000424">
    <property type="entry name" value="Primosome_PriB/ssb"/>
</dbReference>
<organism evidence="4 5">
    <name type="scientific">Extremus antarcticus</name>
    <dbReference type="NCBI Taxonomy" id="702011"/>
    <lineage>
        <taxon>Eukaryota</taxon>
        <taxon>Fungi</taxon>
        <taxon>Dikarya</taxon>
        <taxon>Ascomycota</taxon>
        <taxon>Pezizomycotina</taxon>
        <taxon>Dothideomycetes</taxon>
        <taxon>Dothideomycetidae</taxon>
        <taxon>Mycosphaerellales</taxon>
        <taxon>Extremaceae</taxon>
        <taxon>Extremus</taxon>
    </lineage>
</organism>
<dbReference type="InterPro" id="IPR012340">
    <property type="entry name" value="NA-bd_OB-fold"/>
</dbReference>
<reference evidence="4" key="1">
    <citation type="submission" date="2023-04" db="EMBL/GenBank/DDBJ databases">
        <title>Black Yeasts Isolated from many extreme environments.</title>
        <authorList>
            <person name="Coleine C."/>
            <person name="Stajich J.E."/>
            <person name="Selbmann L."/>
        </authorList>
    </citation>
    <scope>NUCLEOTIDE SEQUENCE</scope>
    <source>
        <strain evidence="4">CCFEE 5312</strain>
    </source>
</reference>
<dbReference type="GO" id="GO:0006260">
    <property type="term" value="P:DNA replication"/>
    <property type="evidence" value="ECO:0007669"/>
    <property type="project" value="InterPro"/>
</dbReference>
<keyword evidence="1 2" id="KW-0238">DNA-binding</keyword>
<name>A0AAJ0DHE2_9PEZI</name>
<dbReference type="PROSITE" id="PS50935">
    <property type="entry name" value="SSB"/>
    <property type="match status" value="1"/>
</dbReference>
<protein>
    <recommendedName>
        <fullName evidence="2">Single-stranded DNA-binding protein</fullName>
    </recommendedName>
</protein>
<gene>
    <name evidence="4" type="primary">RIM1</name>
    <name evidence="4" type="ORF">LTR09_005197</name>
</gene>
<dbReference type="Proteomes" id="UP001271007">
    <property type="component" value="Unassembled WGS sequence"/>
</dbReference>
<comment type="subcellular location">
    <subcellularLocation>
        <location evidence="2">Mitochondrion</location>
    </subcellularLocation>
</comment>
<keyword evidence="2" id="KW-0496">Mitochondrion</keyword>
<evidence type="ECO:0000256" key="3">
    <source>
        <dbReference type="SAM" id="MobiDB-lite"/>
    </source>
</evidence>
<dbReference type="GO" id="GO:0003697">
    <property type="term" value="F:single-stranded DNA binding"/>
    <property type="evidence" value="ECO:0007669"/>
    <property type="project" value="InterPro"/>
</dbReference>
<dbReference type="Gene3D" id="2.40.50.140">
    <property type="entry name" value="Nucleic acid-binding proteins"/>
    <property type="match status" value="1"/>
</dbReference>
<keyword evidence="5" id="KW-1185">Reference proteome</keyword>
<sequence length="129" mass="13807">MQMIGRLADQPEDTPTSTGTALTKFALGVSTGRKDENGNRGVSWFKVASFADGGQRELLLSLPKGTQMFVEAEASMNKYEVDGQARTALNLVARNFEVLSPRRQENAETSGAESDTNAVEEPLSGIGPS</sequence>
<evidence type="ECO:0000256" key="1">
    <source>
        <dbReference type="ARBA" id="ARBA00023125"/>
    </source>
</evidence>
<dbReference type="Pfam" id="PF00436">
    <property type="entry name" value="SSB"/>
    <property type="match status" value="1"/>
</dbReference>
<comment type="caution">
    <text evidence="4">The sequence shown here is derived from an EMBL/GenBank/DDBJ whole genome shotgun (WGS) entry which is preliminary data.</text>
</comment>
<accession>A0AAJ0DHE2</accession>
<feature type="region of interest" description="Disordered" evidence="3">
    <location>
        <begin position="100"/>
        <end position="129"/>
    </location>
</feature>
<feature type="region of interest" description="Disordered" evidence="3">
    <location>
        <begin position="1"/>
        <end position="21"/>
    </location>
</feature>
<evidence type="ECO:0000313" key="4">
    <source>
        <dbReference type="EMBL" id="KAK3053917.1"/>
    </source>
</evidence>
<dbReference type="EMBL" id="JAWDJX010000014">
    <property type="protein sequence ID" value="KAK3053917.1"/>
    <property type="molecule type" value="Genomic_DNA"/>
</dbReference>
<dbReference type="InterPro" id="IPR011344">
    <property type="entry name" value="ssDNA-bd"/>
</dbReference>
<dbReference type="SUPFAM" id="SSF50249">
    <property type="entry name" value="Nucleic acid-binding proteins"/>
    <property type="match status" value="1"/>
</dbReference>
<evidence type="ECO:0000256" key="2">
    <source>
        <dbReference type="PIRNR" id="PIRNR002070"/>
    </source>
</evidence>
<dbReference type="AlphaFoldDB" id="A0AAJ0DHE2"/>
<feature type="compositionally biased region" description="Polar residues" evidence="3">
    <location>
        <begin position="107"/>
        <end position="117"/>
    </location>
</feature>
<proteinExistence type="predicted"/>
<dbReference type="GO" id="GO:0005739">
    <property type="term" value="C:mitochondrion"/>
    <property type="evidence" value="ECO:0007669"/>
    <property type="project" value="UniProtKB-SubCell"/>
</dbReference>
<evidence type="ECO:0000313" key="5">
    <source>
        <dbReference type="Proteomes" id="UP001271007"/>
    </source>
</evidence>